<dbReference type="Proteomes" id="UP001500467">
    <property type="component" value="Unassembled WGS sequence"/>
</dbReference>
<feature type="region of interest" description="Disordered" evidence="1">
    <location>
        <begin position="1"/>
        <end position="46"/>
    </location>
</feature>
<keyword evidence="3" id="KW-1185">Reference proteome</keyword>
<name>A0ABN1V4A2_9PSEU</name>
<organism evidence="2 3">
    <name type="scientific">Prauserella alba</name>
    <dbReference type="NCBI Taxonomy" id="176898"/>
    <lineage>
        <taxon>Bacteria</taxon>
        <taxon>Bacillati</taxon>
        <taxon>Actinomycetota</taxon>
        <taxon>Actinomycetes</taxon>
        <taxon>Pseudonocardiales</taxon>
        <taxon>Pseudonocardiaceae</taxon>
        <taxon>Prauserella</taxon>
    </lineage>
</organism>
<protein>
    <submittedName>
        <fullName evidence="2">Uncharacterized protein</fullName>
    </submittedName>
</protein>
<comment type="caution">
    <text evidence="2">The sequence shown here is derived from an EMBL/GenBank/DDBJ whole genome shotgun (WGS) entry which is preliminary data.</text>
</comment>
<feature type="compositionally biased region" description="Polar residues" evidence="1">
    <location>
        <begin position="1"/>
        <end position="12"/>
    </location>
</feature>
<evidence type="ECO:0000313" key="3">
    <source>
        <dbReference type="Proteomes" id="UP001500467"/>
    </source>
</evidence>
<sequence>MLNPVNRASSARDNGPSVRAAASTAAAFDSLTPPAPGMSRTDAGSRLATGDLTFASVETLRAHRPSHRISHPRNHPGINFAVLQNFFSPS</sequence>
<gene>
    <name evidence="2" type="ORF">GCM10009675_06060</name>
</gene>
<dbReference type="EMBL" id="BAAALM010000002">
    <property type="protein sequence ID" value="GAA1194070.1"/>
    <property type="molecule type" value="Genomic_DNA"/>
</dbReference>
<proteinExistence type="predicted"/>
<accession>A0ABN1V4A2</accession>
<evidence type="ECO:0000313" key="2">
    <source>
        <dbReference type="EMBL" id="GAA1194070.1"/>
    </source>
</evidence>
<reference evidence="2 3" key="1">
    <citation type="journal article" date="2019" name="Int. J. Syst. Evol. Microbiol.">
        <title>The Global Catalogue of Microorganisms (GCM) 10K type strain sequencing project: providing services to taxonomists for standard genome sequencing and annotation.</title>
        <authorList>
            <consortium name="The Broad Institute Genomics Platform"/>
            <consortium name="The Broad Institute Genome Sequencing Center for Infectious Disease"/>
            <person name="Wu L."/>
            <person name="Ma J."/>
        </authorList>
    </citation>
    <scope>NUCLEOTIDE SEQUENCE [LARGE SCALE GENOMIC DNA]</scope>
    <source>
        <strain evidence="2 3">JCM 13022</strain>
    </source>
</reference>
<evidence type="ECO:0000256" key="1">
    <source>
        <dbReference type="SAM" id="MobiDB-lite"/>
    </source>
</evidence>